<keyword evidence="2" id="KW-1185">Reference proteome</keyword>
<evidence type="ECO:0000313" key="1">
    <source>
        <dbReference type="EMBL" id="KAG7460214.1"/>
    </source>
</evidence>
<comment type="caution">
    <text evidence="1">The sequence shown here is derived from an EMBL/GenBank/DDBJ whole genome shotgun (WGS) entry which is preliminary data.</text>
</comment>
<gene>
    <name evidence="1" type="ORF">MATL_G00218760</name>
</gene>
<organism evidence="1 2">
    <name type="scientific">Megalops atlanticus</name>
    <name type="common">Tarpon</name>
    <name type="synonym">Clupea gigantea</name>
    <dbReference type="NCBI Taxonomy" id="7932"/>
    <lineage>
        <taxon>Eukaryota</taxon>
        <taxon>Metazoa</taxon>
        <taxon>Chordata</taxon>
        <taxon>Craniata</taxon>
        <taxon>Vertebrata</taxon>
        <taxon>Euteleostomi</taxon>
        <taxon>Actinopterygii</taxon>
        <taxon>Neopterygii</taxon>
        <taxon>Teleostei</taxon>
        <taxon>Elopiformes</taxon>
        <taxon>Megalopidae</taxon>
        <taxon>Megalops</taxon>
    </lineage>
</organism>
<dbReference type="Pfam" id="PF02393">
    <property type="entry name" value="US22"/>
    <property type="match status" value="1"/>
</dbReference>
<accession>A0A9D3PH69</accession>
<dbReference type="InterPro" id="IPR003360">
    <property type="entry name" value="US22-like"/>
</dbReference>
<reference evidence="1" key="1">
    <citation type="submission" date="2021-01" db="EMBL/GenBank/DDBJ databases">
        <authorList>
            <person name="Zahm M."/>
            <person name="Roques C."/>
            <person name="Cabau C."/>
            <person name="Klopp C."/>
            <person name="Donnadieu C."/>
            <person name="Jouanno E."/>
            <person name="Lampietro C."/>
            <person name="Louis A."/>
            <person name="Herpin A."/>
            <person name="Echchiki A."/>
            <person name="Berthelot C."/>
            <person name="Parey E."/>
            <person name="Roest-Crollius H."/>
            <person name="Braasch I."/>
            <person name="Postlethwait J."/>
            <person name="Bobe J."/>
            <person name="Montfort J."/>
            <person name="Bouchez O."/>
            <person name="Begum T."/>
            <person name="Mejri S."/>
            <person name="Adams A."/>
            <person name="Chen W.-J."/>
            <person name="Guiguen Y."/>
        </authorList>
    </citation>
    <scope>NUCLEOTIDE SEQUENCE</scope>
    <source>
        <strain evidence="1">YG-15Mar2019-1</strain>
        <tissue evidence="1">Brain</tissue>
    </source>
</reference>
<dbReference type="OrthoDB" id="9935986at2759"/>
<name>A0A9D3PH69_MEGAT</name>
<dbReference type="EMBL" id="JAFDVH010000019">
    <property type="protein sequence ID" value="KAG7460214.1"/>
    <property type="molecule type" value="Genomic_DNA"/>
</dbReference>
<sequence>MDKGKKTTSNDWIEEFCKEGINYMEDLPKLAQTYRGKRVTLKSPEDVVVRITELDGTIYMGRKHMYEAWEHLYLPEPRKMVLIGAIDDTYHFEEDIQLIVLVDSLGNVYFYESEVLHHVACSVKDFFTKGARYPPMRSYRYGEYCSRIEDATPEYNQAETESFFLHDHEVLLPLPGN</sequence>
<proteinExistence type="predicted"/>
<protein>
    <submittedName>
        <fullName evidence="1">Uncharacterized protein</fullName>
    </submittedName>
</protein>
<dbReference type="AlphaFoldDB" id="A0A9D3PH69"/>
<evidence type="ECO:0000313" key="2">
    <source>
        <dbReference type="Proteomes" id="UP001046870"/>
    </source>
</evidence>
<dbReference type="Proteomes" id="UP001046870">
    <property type="component" value="Chromosome 19"/>
</dbReference>